<dbReference type="WBParaSite" id="scf7180000419112.g3392">
    <property type="protein sequence ID" value="scf7180000419112.g3392"/>
    <property type="gene ID" value="scf7180000419112.g3392"/>
</dbReference>
<reference evidence="3" key="1">
    <citation type="submission" date="2022-11" db="UniProtKB">
        <authorList>
            <consortium name="WormBaseParasite"/>
        </authorList>
    </citation>
    <scope>IDENTIFICATION</scope>
</reference>
<accession>A0A915NP72</accession>
<sequence length="433" mass="48624">QHSFDDPSASQHQLSPNQIEPSFDEYSNDPFLLQEFTNANSLGGIVCVENSLHQNSSAESTPGGIRQFGQQRPLNPYSKFFNEFSSAFLGGNAKSSIMRRSNGLDTSLDRKQQLQQNELNNPSSSNEQLLQSNNGSCSSNNSSISPYGNNNNGRDLTTKINNSNNNGIGGGGRASGRVMREIIICSIRPQWEQNLPVNEGRRQQNLFQLELSQLGNYSFLNCKIRFLPVNINKTTEFEEEDENKYSTIRSGDSLPIEVLLKNNSCLSLNLTNCTIYLEQISSISGKTLITLDNWNIINCDNKDKNSSILLNPKQEIALLFILKPKIGKEFFEENLNKQQNRAQSPSSGNKNIYLDICIRSFAVRLPNGCFIWESVKSTQSLVDNSCYLVENSFIRVIPRHKRLSIVGPPNKINLYIDESIEIGFSLLNNLEFE</sequence>
<proteinExistence type="predicted"/>
<protein>
    <submittedName>
        <fullName evidence="3">Uncharacterized protein</fullName>
    </submittedName>
</protein>
<evidence type="ECO:0000313" key="2">
    <source>
        <dbReference type="Proteomes" id="UP000887560"/>
    </source>
</evidence>
<evidence type="ECO:0000256" key="1">
    <source>
        <dbReference type="SAM" id="MobiDB-lite"/>
    </source>
</evidence>
<organism evidence="2 3">
    <name type="scientific">Meloidogyne floridensis</name>
    <dbReference type="NCBI Taxonomy" id="298350"/>
    <lineage>
        <taxon>Eukaryota</taxon>
        <taxon>Metazoa</taxon>
        <taxon>Ecdysozoa</taxon>
        <taxon>Nematoda</taxon>
        <taxon>Chromadorea</taxon>
        <taxon>Rhabditida</taxon>
        <taxon>Tylenchina</taxon>
        <taxon>Tylenchomorpha</taxon>
        <taxon>Tylenchoidea</taxon>
        <taxon>Meloidogynidae</taxon>
        <taxon>Meloidogyninae</taxon>
        <taxon>Meloidogyne</taxon>
    </lineage>
</organism>
<feature type="compositionally biased region" description="Polar residues" evidence="1">
    <location>
        <begin position="1"/>
        <end position="20"/>
    </location>
</feature>
<feature type="compositionally biased region" description="Low complexity" evidence="1">
    <location>
        <begin position="117"/>
        <end position="153"/>
    </location>
</feature>
<name>A0A915NP72_9BILA</name>
<keyword evidence="2" id="KW-1185">Reference proteome</keyword>
<evidence type="ECO:0000313" key="3">
    <source>
        <dbReference type="WBParaSite" id="scf7180000419112.g3392"/>
    </source>
</evidence>
<feature type="region of interest" description="Disordered" evidence="1">
    <location>
        <begin position="1"/>
        <end position="26"/>
    </location>
</feature>
<dbReference type="AlphaFoldDB" id="A0A915NP72"/>
<dbReference type="Proteomes" id="UP000887560">
    <property type="component" value="Unplaced"/>
</dbReference>
<feature type="region of interest" description="Disordered" evidence="1">
    <location>
        <begin position="117"/>
        <end position="173"/>
    </location>
</feature>